<dbReference type="AlphaFoldDB" id="M2T5P2"/>
<reference evidence="2 3" key="1">
    <citation type="journal article" date="2012" name="PLoS Pathog.">
        <title>Diverse lifestyles and strategies of plant pathogenesis encoded in the genomes of eighteen Dothideomycetes fungi.</title>
        <authorList>
            <person name="Ohm R.A."/>
            <person name="Feau N."/>
            <person name="Henrissat B."/>
            <person name="Schoch C.L."/>
            <person name="Horwitz B.A."/>
            <person name="Barry K.W."/>
            <person name="Condon B.J."/>
            <person name="Copeland A.C."/>
            <person name="Dhillon B."/>
            <person name="Glaser F."/>
            <person name="Hesse C.N."/>
            <person name="Kosti I."/>
            <person name="LaButti K."/>
            <person name="Lindquist E.A."/>
            <person name="Lucas S."/>
            <person name="Salamov A.A."/>
            <person name="Bradshaw R.E."/>
            <person name="Ciuffetti L."/>
            <person name="Hamelin R.C."/>
            <person name="Kema G.H.J."/>
            <person name="Lawrence C."/>
            <person name="Scott J.A."/>
            <person name="Spatafora J.W."/>
            <person name="Turgeon B.G."/>
            <person name="de Wit P.J.G.M."/>
            <person name="Zhong S."/>
            <person name="Goodwin S.B."/>
            <person name="Grigoriev I.V."/>
        </authorList>
    </citation>
    <scope>NUCLEOTIDE SEQUENCE [LARGE SCALE GENOMIC DNA]</scope>
    <source>
        <strain evidence="3">C5 / ATCC 48332 / race O</strain>
    </source>
</reference>
<gene>
    <name evidence="2" type="ORF">COCHEDRAFT_1020791</name>
</gene>
<sequence length="116" mass="13545">MLSMKKNETPPLFPFQPKRLQKRPRPNDDAYSPPSLDTHSAIAIITRQRLIIRNLKIHLFSPAGGIINSMIPHRMGQTSEFIRVQLHLFNNITMSIITNISRYQVLFFFGWRTQLQ</sequence>
<dbReference type="OMA" id="MISHRIC"/>
<dbReference type="OrthoDB" id="3685187at2759"/>
<dbReference type="Proteomes" id="UP000016936">
    <property type="component" value="Unassembled WGS sequence"/>
</dbReference>
<keyword evidence="3" id="KW-1185">Reference proteome</keyword>
<reference evidence="3" key="2">
    <citation type="journal article" date="2013" name="PLoS Genet.">
        <title>Comparative genome structure, secondary metabolite, and effector coding capacity across Cochliobolus pathogens.</title>
        <authorList>
            <person name="Condon B.J."/>
            <person name="Leng Y."/>
            <person name="Wu D."/>
            <person name="Bushley K.E."/>
            <person name="Ohm R.A."/>
            <person name="Otillar R."/>
            <person name="Martin J."/>
            <person name="Schackwitz W."/>
            <person name="Grimwood J."/>
            <person name="MohdZainudin N."/>
            <person name="Xue C."/>
            <person name="Wang R."/>
            <person name="Manning V.A."/>
            <person name="Dhillon B."/>
            <person name="Tu Z.J."/>
            <person name="Steffenson B.J."/>
            <person name="Salamov A."/>
            <person name="Sun H."/>
            <person name="Lowry S."/>
            <person name="LaButti K."/>
            <person name="Han J."/>
            <person name="Copeland A."/>
            <person name="Lindquist E."/>
            <person name="Barry K."/>
            <person name="Schmutz J."/>
            <person name="Baker S.E."/>
            <person name="Ciuffetti L.M."/>
            <person name="Grigoriev I.V."/>
            <person name="Zhong S."/>
            <person name="Turgeon B.G."/>
        </authorList>
    </citation>
    <scope>NUCLEOTIDE SEQUENCE [LARGE SCALE GENOMIC DNA]</scope>
    <source>
        <strain evidence="3">C5 / ATCC 48332 / race O</strain>
    </source>
</reference>
<evidence type="ECO:0000256" key="1">
    <source>
        <dbReference type="SAM" id="MobiDB-lite"/>
    </source>
</evidence>
<dbReference type="HOGENOM" id="CLU_2096657_0_0_1"/>
<name>M2T5P2_COCH5</name>
<proteinExistence type="predicted"/>
<feature type="region of interest" description="Disordered" evidence="1">
    <location>
        <begin position="1"/>
        <end position="36"/>
    </location>
</feature>
<organism evidence="2 3">
    <name type="scientific">Cochliobolus heterostrophus (strain C5 / ATCC 48332 / race O)</name>
    <name type="common">Southern corn leaf blight fungus</name>
    <name type="synonym">Bipolaris maydis</name>
    <dbReference type="NCBI Taxonomy" id="701091"/>
    <lineage>
        <taxon>Eukaryota</taxon>
        <taxon>Fungi</taxon>
        <taxon>Dikarya</taxon>
        <taxon>Ascomycota</taxon>
        <taxon>Pezizomycotina</taxon>
        <taxon>Dothideomycetes</taxon>
        <taxon>Pleosporomycetidae</taxon>
        <taxon>Pleosporales</taxon>
        <taxon>Pleosporineae</taxon>
        <taxon>Pleosporaceae</taxon>
        <taxon>Bipolaris</taxon>
    </lineage>
</organism>
<evidence type="ECO:0000313" key="2">
    <source>
        <dbReference type="EMBL" id="EMD92880.1"/>
    </source>
</evidence>
<accession>M2T5P2</accession>
<dbReference type="EMBL" id="KB445574">
    <property type="protein sequence ID" value="EMD92880.1"/>
    <property type="molecule type" value="Genomic_DNA"/>
</dbReference>
<evidence type="ECO:0000313" key="3">
    <source>
        <dbReference type="Proteomes" id="UP000016936"/>
    </source>
</evidence>
<protein>
    <submittedName>
        <fullName evidence="2">Uncharacterized protein</fullName>
    </submittedName>
</protein>